<organism evidence="9 10">
    <name type="scientific">Quercus lobata</name>
    <name type="common">Valley oak</name>
    <dbReference type="NCBI Taxonomy" id="97700"/>
    <lineage>
        <taxon>Eukaryota</taxon>
        <taxon>Viridiplantae</taxon>
        <taxon>Streptophyta</taxon>
        <taxon>Embryophyta</taxon>
        <taxon>Tracheophyta</taxon>
        <taxon>Spermatophyta</taxon>
        <taxon>Magnoliopsida</taxon>
        <taxon>eudicotyledons</taxon>
        <taxon>Gunneridae</taxon>
        <taxon>Pentapetalae</taxon>
        <taxon>rosids</taxon>
        <taxon>fabids</taxon>
        <taxon>Fagales</taxon>
        <taxon>Fagaceae</taxon>
        <taxon>Quercus</taxon>
    </lineage>
</organism>
<dbReference type="SUPFAM" id="SSF52200">
    <property type="entry name" value="Toll/Interleukin receptor TIR domain"/>
    <property type="match status" value="1"/>
</dbReference>
<proteinExistence type="predicted"/>
<keyword evidence="10" id="KW-1185">Reference proteome</keyword>
<evidence type="ECO:0000256" key="5">
    <source>
        <dbReference type="ARBA" id="ARBA00022821"/>
    </source>
</evidence>
<reference evidence="9" key="2">
    <citation type="submission" date="2021-01" db="UniProtKB">
        <authorList>
            <consortium name="EnsemblPlants"/>
        </authorList>
    </citation>
    <scope>IDENTIFICATION</scope>
</reference>
<dbReference type="OrthoDB" id="2018313at2759"/>
<dbReference type="SUPFAM" id="SSF46785">
    <property type="entry name" value="Winged helix' DNA-binding domain"/>
    <property type="match status" value="1"/>
</dbReference>
<evidence type="ECO:0000256" key="7">
    <source>
        <dbReference type="ARBA" id="ARBA00047304"/>
    </source>
</evidence>
<evidence type="ECO:0000256" key="3">
    <source>
        <dbReference type="ARBA" id="ARBA00022737"/>
    </source>
</evidence>
<keyword evidence="3" id="KW-0677">Repeat</keyword>
<keyword evidence="6" id="KW-0520">NAD</keyword>
<name>A0A7N2R789_QUELO</name>
<dbReference type="InterPro" id="IPR027417">
    <property type="entry name" value="P-loop_NTPase"/>
</dbReference>
<accession>A0A7N2R789</accession>
<dbReference type="Pfam" id="PF23282">
    <property type="entry name" value="WHD_ROQ1"/>
    <property type="match status" value="1"/>
</dbReference>
<evidence type="ECO:0000259" key="8">
    <source>
        <dbReference type="PROSITE" id="PS50104"/>
    </source>
</evidence>
<evidence type="ECO:0000313" key="9">
    <source>
        <dbReference type="EnsemblPlants" id="QL07p003421:mrna"/>
    </source>
</evidence>
<dbReference type="InterPro" id="IPR036390">
    <property type="entry name" value="WH_DNA-bd_sf"/>
</dbReference>
<protein>
    <recommendedName>
        <fullName evidence="1">ADP-ribosyl cyclase/cyclic ADP-ribose hydrolase</fullName>
        <ecNumber evidence="1">3.2.2.6</ecNumber>
    </recommendedName>
</protein>
<dbReference type="Gene3D" id="3.40.50.10140">
    <property type="entry name" value="Toll/interleukin-1 receptor homology (TIR) domain"/>
    <property type="match status" value="1"/>
</dbReference>
<dbReference type="GeneID" id="115952577"/>
<dbReference type="KEGG" id="qlo:115952577"/>
<dbReference type="Gene3D" id="3.80.10.10">
    <property type="entry name" value="Ribonuclease Inhibitor"/>
    <property type="match status" value="2"/>
</dbReference>
<reference evidence="9 10" key="1">
    <citation type="journal article" date="2016" name="G3 (Bethesda)">
        <title>First Draft Assembly and Annotation of the Genome of a California Endemic Oak Quercus lobata Nee (Fagaceae).</title>
        <authorList>
            <person name="Sork V.L."/>
            <person name="Fitz-Gibbon S.T."/>
            <person name="Puiu D."/>
            <person name="Crepeau M."/>
            <person name="Gugger P.F."/>
            <person name="Sherman R."/>
            <person name="Stevens K."/>
            <person name="Langley C.H."/>
            <person name="Pellegrini M."/>
            <person name="Salzberg S.L."/>
        </authorList>
    </citation>
    <scope>NUCLEOTIDE SEQUENCE [LARGE SCALE GENOMIC DNA]</scope>
    <source>
        <strain evidence="9 10">cv. SW786</strain>
    </source>
</reference>
<dbReference type="RefSeq" id="XP_030925609.1">
    <property type="nucleotide sequence ID" value="XM_031069749.1"/>
</dbReference>
<dbReference type="PRINTS" id="PR00364">
    <property type="entry name" value="DISEASERSIST"/>
</dbReference>
<dbReference type="InterPro" id="IPR045344">
    <property type="entry name" value="C-JID"/>
</dbReference>
<dbReference type="InterPro" id="IPR032675">
    <property type="entry name" value="LRR_dom_sf"/>
</dbReference>
<gene>
    <name evidence="9" type="primary">LOC115952577</name>
</gene>
<dbReference type="Pfam" id="PF01582">
    <property type="entry name" value="TIR"/>
    <property type="match status" value="1"/>
</dbReference>
<keyword evidence="2" id="KW-0433">Leucine-rich repeat</keyword>
<dbReference type="AlphaFoldDB" id="A0A7N2R789"/>
<dbReference type="SMART" id="SM00255">
    <property type="entry name" value="TIR"/>
    <property type="match status" value="1"/>
</dbReference>
<keyword evidence="4" id="KW-0378">Hydrolase</keyword>
<dbReference type="FunCoup" id="A0A7N2R789">
    <property type="interactions" value="255"/>
</dbReference>
<dbReference type="GO" id="GO:0043531">
    <property type="term" value="F:ADP binding"/>
    <property type="evidence" value="ECO:0007669"/>
    <property type="project" value="InterPro"/>
</dbReference>
<evidence type="ECO:0000256" key="4">
    <source>
        <dbReference type="ARBA" id="ARBA00022801"/>
    </source>
</evidence>
<evidence type="ECO:0000313" key="10">
    <source>
        <dbReference type="Proteomes" id="UP000594261"/>
    </source>
</evidence>
<dbReference type="GO" id="GO:0061809">
    <property type="term" value="F:NAD+ nucleosidase activity, cyclic ADP-ribose generating"/>
    <property type="evidence" value="ECO:0007669"/>
    <property type="project" value="UniProtKB-EC"/>
</dbReference>
<dbReference type="EC" id="3.2.2.6" evidence="1"/>
<dbReference type="InterPro" id="IPR000157">
    <property type="entry name" value="TIR_dom"/>
</dbReference>
<dbReference type="InParanoid" id="A0A7N2R789"/>
<feature type="domain" description="TIR" evidence="8">
    <location>
        <begin position="20"/>
        <end position="187"/>
    </location>
</feature>
<dbReference type="Proteomes" id="UP000594261">
    <property type="component" value="Chromosome 7"/>
</dbReference>
<keyword evidence="5" id="KW-0611">Plant defense</keyword>
<dbReference type="SUPFAM" id="SSF52540">
    <property type="entry name" value="P-loop containing nucleoside triphosphate hydrolases"/>
    <property type="match status" value="1"/>
</dbReference>
<dbReference type="InterPro" id="IPR042197">
    <property type="entry name" value="Apaf_helical"/>
</dbReference>
<dbReference type="PANTHER" id="PTHR11017">
    <property type="entry name" value="LEUCINE-RICH REPEAT-CONTAINING PROTEIN"/>
    <property type="match status" value="1"/>
</dbReference>
<dbReference type="RefSeq" id="XP_030925611.1">
    <property type="nucleotide sequence ID" value="XM_031069751.1"/>
</dbReference>
<dbReference type="InterPro" id="IPR035897">
    <property type="entry name" value="Toll_tir_struct_dom_sf"/>
</dbReference>
<dbReference type="InterPro" id="IPR058192">
    <property type="entry name" value="WHD_ROQ1-like"/>
</dbReference>
<dbReference type="Gene3D" id="3.40.50.300">
    <property type="entry name" value="P-loop containing nucleotide triphosphate hydrolases"/>
    <property type="match status" value="1"/>
</dbReference>
<dbReference type="EMBL" id="LRBV02000007">
    <property type="status" value="NOT_ANNOTATED_CDS"/>
    <property type="molecule type" value="Genomic_DNA"/>
</dbReference>
<dbReference type="Gramene" id="QL07p003421:mrna">
    <property type="protein sequence ID" value="QL07p003421:mrna"/>
    <property type="gene ID" value="QL07p003421"/>
</dbReference>
<evidence type="ECO:0000256" key="6">
    <source>
        <dbReference type="ARBA" id="ARBA00023027"/>
    </source>
</evidence>
<dbReference type="EnsemblPlants" id="QL07p003421:mrna">
    <property type="protein sequence ID" value="QL07p003421:mrna"/>
    <property type="gene ID" value="QL07p003421"/>
</dbReference>
<dbReference type="RefSeq" id="XP_030925610.1">
    <property type="nucleotide sequence ID" value="XM_031069750.1"/>
</dbReference>
<dbReference type="GO" id="GO:0006952">
    <property type="term" value="P:defense response"/>
    <property type="evidence" value="ECO:0007669"/>
    <property type="project" value="UniProtKB-KW"/>
</dbReference>
<dbReference type="Pfam" id="PF00931">
    <property type="entry name" value="NB-ARC"/>
    <property type="match status" value="1"/>
</dbReference>
<dbReference type="SUPFAM" id="SSF52058">
    <property type="entry name" value="L domain-like"/>
    <property type="match status" value="1"/>
</dbReference>
<dbReference type="InterPro" id="IPR044974">
    <property type="entry name" value="Disease_R_plants"/>
</dbReference>
<dbReference type="FunFam" id="3.40.50.10140:FF:000007">
    <property type="entry name" value="Disease resistance protein (TIR-NBS-LRR class)"/>
    <property type="match status" value="1"/>
</dbReference>
<dbReference type="InterPro" id="IPR002182">
    <property type="entry name" value="NB-ARC"/>
</dbReference>
<dbReference type="Pfam" id="PF20160">
    <property type="entry name" value="C-JID"/>
    <property type="match status" value="1"/>
</dbReference>
<sequence length="1050" mass="119805">MVKRKRESSPSPSSSSTRQPKYEVFLSFRGEDTRTNFTDHLYVALKREGIITFRDEEELEKGERISELFKAIEESQFAIVILSRNYASSTWCLDELIKIIKCMDEMGLKVLPVFYDVGPTVVRKQTETFEQAFIDHQKRFEDNIEKVETWRDTLKKVADISGWDLHQQNRHESEIIQHIVKGITEKLSPKSSSINKNLIGIKSMVAKLIPSYLGFGNDIYMMGICGMGGLGKTTLATAIHDKYLDHFEGCSIIADVRERSGKGELHKLQEQLLNSILGASNTMIYNVLEGVKNIKSSRLHNKKILLVLDDVDDKNQLENLAGEPTWFGLGSWIIITTRDERVLVQHGGLKIYKPNGLDYGDASTLFCLKAFKKEQPEEGYMQLSQKVVEYASGLPLALVTLGSFLVGRAAEEWQSALDSLKNIKGDMYKILKISYDGLDEMWKEIFLDIVCFFRGEKKDEVIQILENCGFHARIGVSVLVERSLLTVDYEGRFGMHDLLSEMGQKIIHFESGGKLGKQSRLWLVDDLLHVLENDMATEAIQAIVVRIEEEDFNFEEFSEEFSKMSNLRLLIILDVLGHFRQSGYHNDQRHLALPNNLRHLSWSHCPFKCLASSDKRKAFVQLHLHCSKFEYLWDGVMRSVNLKFIDLSCSKNLIRTSDLSGAPRLERLNLFKCDSLVEIHPSIGHLSGLRYLDLRYCSSLTNLPTMSAKMQSLTVLDLFACTKFSSIPKFTGIVKSLSELKLSWTAIKKVEPSSIECLTALTLLDLSYSDVEFLPSNMDKLRSLEKLILCGCSKLKSLPRLPSTIRYINADFCYSLKWTPTRAKLSNWSQPLSQWCPYDETGSQVEFRILFHFLQGHLCRKTFYGTSFKREEDGSRTEFQIIVPSCLTHTVGNSIIIKLPSNWYNSKWIGFALLASALGVIGLDYGIRARVIFLGDMPQNHCASELLTTWICCEVNICLLYLSRDDWFATVGNNECSQIKVIFETEKTTMYVWECGVSLIYEQDVDEFNQKNAQCLIESFGEKSICKFTVGDDDGDDNEDEDEDEHYEFL</sequence>
<dbReference type="GO" id="GO:0007165">
    <property type="term" value="P:signal transduction"/>
    <property type="evidence" value="ECO:0007669"/>
    <property type="project" value="InterPro"/>
</dbReference>
<evidence type="ECO:0000256" key="2">
    <source>
        <dbReference type="ARBA" id="ARBA00022614"/>
    </source>
</evidence>
<comment type="catalytic activity">
    <reaction evidence="7">
        <text>NAD(+) + H2O = ADP-D-ribose + nicotinamide + H(+)</text>
        <dbReference type="Rhea" id="RHEA:16301"/>
        <dbReference type="ChEBI" id="CHEBI:15377"/>
        <dbReference type="ChEBI" id="CHEBI:15378"/>
        <dbReference type="ChEBI" id="CHEBI:17154"/>
        <dbReference type="ChEBI" id="CHEBI:57540"/>
        <dbReference type="ChEBI" id="CHEBI:57967"/>
        <dbReference type="EC" id="3.2.2.6"/>
    </reaction>
    <physiologicalReaction direction="left-to-right" evidence="7">
        <dbReference type="Rhea" id="RHEA:16302"/>
    </physiologicalReaction>
</comment>
<dbReference type="PROSITE" id="PS50104">
    <property type="entry name" value="TIR"/>
    <property type="match status" value="1"/>
</dbReference>
<dbReference type="PANTHER" id="PTHR11017:SF559">
    <property type="entry name" value="DISEASE RESISTANCE PROTEIN CHL1"/>
    <property type="match status" value="1"/>
</dbReference>
<evidence type="ECO:0000256" key="1">
    <source>
        <dbReference type="ARBA" id="ARBA00011982"/>
    </source>
</evidence>
<dbReference type="Gene3D" id="1.10.8.430">
    <property type="entry name" value="Helical domain of apoptotic protease-activating factors"/>
    <property type="match status" value="1"/>
</dbReference>